<evidence type="ECO:0000313" key="2">
    <source>
        <dbReference type="Proteomes" id="UP001201163"/>
    </source>
</evidence>
<dbReference type="AlphaFoldDB" id="A0AAD4LKA7"/>
<evidence type="ECO:0000313" key="1">
    <source>
        <dbReference type="EMBL" id="KAH8994216.1"/>
    </source>
</evidence>
<proteinExistence type="predicted"/>
<gene>
    <name evidence="1" type="ORF">EDB92DRAFT_1850804</name>
</gene>
<dbReference type="EMBL" id="JAKELL010000015">
    <property type="protein sequence ID" value="KAH8994216.1"/>
    <property type="molecule type" value="Genomic_DNA"/>
</dbReference>
<keyword evidence="2" id="KW-1185">Reference proteome</keyword>
<dbReference type="Proteomes" id="UP001201163">
    <property type="component" value="Unassembled WGS sequence"/>
</dbReference>
<organism evidence="1 2">
    <name type="scientific">Lactarius akahatsu</name>
    <dbReference type="NCBI Taxonomy" id="416441"/>
    <lineage>
        <taxon>Eukaryota</taxon>
        <taxon>Fungi</taxon>
        <taxon>Dikarya</taxon>
        <taxon>Basidiomycota</taxon>
        <taxon>Agaricomycotina</taxon>
        <taxon>Agaricomycetes</taxon>
        <taxon>Russulales</taxon>
        <taxon>Russulaceae</taxon>
        <taxon>Lactarius</taxon>
    </lineage>
</organism>
<reference evidence="1" key="1">
    <citation type="submission" date="2022-01" db="EMBL/GenBank/DDBJ databases">
        <title>Comparative genomics reveals a dynamic genome evolution in the ectomycorrhizal milk-cap (Lactarius) mushrooms.</title>
        <authorList>
            <consortium name="DOE Joint Genome Institute"/>
            <person name="Lebreton A."/>
            <person name="Tang N."/>
            <person name="Kuo A."/>
            <person name="LaButti K."/>
            <person name="Drula E."/>
            <person name="Barry K."/>
            <person name="Clum A."/>
            <person name="Lipzen A."/>
            <person name="Mousain D."/>
            <person name="Ng V."/>
            <person name="Wang R."/>
            <person name="Wang X."/>
            <person name="Dai Y."/>
            <person name="Henrissat B."/>
            <person name="Grigoriev I.V."/>
            <person name="Guerin-Laguette A."/>
            <person name="Yu F."/>
            <person name="Martin F.M."/>
        </authorList>
    </citation>
    <scope>NUCLEOTIDE SEQUENCE</scope>
    <source>
        <strain evidence="1">QP</strain>
    </source>
</reference>
<name>A0AAD4LKA7_9AGAM</name>
<protein>
    <submittedName>
        <fullName evidence="1">Uncharacterized protein</fullName>
    </submittedName>
</protein>
<sequence>MSHSPTIPLTDITGMIQGPLNVQYYVPTTAPNASAIGAGGGAVFVASGVDTSFPAASAPAPENLTAQGKTVSWLSQRGVAAALSNSFGESGGNDAAGAMERMVGATALGALLARRCDTSSGLRSGLYATREWCWFAGSARANIWLSCVGFGFPTLKLAFVPWYQHVYLIMRSAGIVEELRCHTI</sequence>
<accession>A0AAD4LKA7</accession>
<comment type="caution">
    <text evidence="1">The sequence shown here is derived from an EMBL/GenBank/DDBJ whole genome shotgun (WGS) entry which is preliminary data.</text>
</comment>